<reference evidence="7" key="1">
    <citation type="submission" date="2017-03" db="EMBL/GenBank/DDBJ databases">
        <authorList>
            <consortium name="AG Boll"/>
        </authorList>
    </citation>
    <scope>NUCLEOTIDE SEQUENCE [LARGE SCALE GENOMIC DNA]</scope>
    <source>
        <strain evidence="7">Chol</strain>
    </source>
</reference>
<keyword evidence="5" id="KW-0732">Signal</keyword>
<keyword evidence="2 3" id="KW-0802">TPR repeat</keyword>
<dbReference type="InterPro" id="IPR019734">
    <property type="entry name" value="TPR_rpt"/>
</dbReference>
<feature type="chain" id="PRO_5031492754" evidence="5">
    <location>
        <begin position="29"/>
        <end position="347"/>
    </location>
</feature>
<dbReference type="RefSeq" id="WP_154717198.1">
    <property type="nucleotide sequence ID" value="NZ_LT837803.1"/>
</dbReference>
<evidence type="ECO:0000256" key="2">
    <source>
        <dbReference type="ARBA" id="ARBA00022803"/>
    </source>
</evidence>
<dbReference type="Pfam" id="PF24125">
    <property type="entry name" value="Cds6_C"/>
    <property type="match status" value="1"/>
</dbReference>
<feature type="compositionally biased region" description="Low complexity" evidence="4">
    <location>
        <begin position="187"/>
        <end position="198"/>
    </location>
</feature>
<keyword evidence="1" id="KW-0677">Repeat</keyword>
<gene>
    <name evidence="7" type="ORF">SDENCHOL_20724</name>
</gene>
<evidence type="ECO:0000256" key="4">
    <source>
        <dbReference type="SAM" id="MobiDB-lite"/>
    </source>
</evidence>
<organism evidence="7 8">
    <name type="scientific">Sterolibacterium denitrificans</name>
    <dbReference type="NCBI Taxonomy" id="157592"/>
    <lineage>
        <taxon>Bacteria</taxon>
        <taxon>Pseudomonadati</taxon>
        <taxon>Pseudomonadota</taxon>
        <taxon>Betaproteobacteria</taxon>
        <taxon>Nitrosomonadales</taxon>
        <taxon>Sterolibacteriaceae</taxon>
        <taxon>Sterolibacterium</taxon>
    </lineage>
</organism>
<evidence type="ECO:0000256" key="5">
    <source>
        <dbReference type="SAM" id="SignalP"/>
    </source>
</evidence>
<dbReference type="PANTHER" id="PTHR44943">
    <property type="entry name" value="CELLULOSE SYNTHASE OPERON PROTEIN C"/>
    <property type="match status" value="1"/>
</dbReference>
<protein>
    <submittedName>
        <fullName evidence="7">Tetratricopeptide repeat protein</fullName>
    </submittedName>
</protein>
<feature type="compositionally biased region" description="Pro residues" evidence="4">
    <location>
        <begin position="199"/>
        <end position="224"/>
    </location>
</feature>
<dbReference type="Proteomes" id="UP000242886">
    <property type="component" value="Chromosome SDENCHOL"/>
</dbReference>
<dbReference type="InterPro" id="IPR056203">
    <property type="entry name" value="Cds6_C"/>
</dbReference>
<dbReference type="InterPro" id="IPR032710">
    <property type="entry name" value="NTF2-like_dom_sf"/>
</dbReference>
<dbReference type="EMBL" id="LT837803">
    <property type="protein sequence ID" value="SMB28936.1"/>
    <property type="molecule type" value="Genomic_DNA"/>
</dbReference>
<dbReference type="Gene3D" id="1.25.40.10">
    <property type="entry name" value="Tetratricopeptide repeat domain"/>
    <property type="match status" value="1"/>
</dbReference>
<dbReference type="InterPro" id="IPR011990">
    <property type="entry name" value="TPR-like_helical_dom_sf"/>
</dbReference>
<proteinExistence type="predicted"/>
<feature type="region of interest" description="Disordered" evidence="4">
    <location>
        <begin position="175"/>
        <end position="237"/>
    </location>
</feature>
<dbReference type="SMART" id="SM00028">
    <property type="entry name" value="TPR"/>
    <property type="match status" value="4"/>
</dbReference>
<feature type="repeat" description="TPR" evidence="3">
    <location>
        <begin position="95"/>
        <end position="128"/>
    </location>
</feature>
<dbReference type="AlphaFoldDB" id="A0A7Z7HSD6"/>
<dbReference type="PROSITE" id="PS50005">
    <property type="entry name" value="TPR"/>
    <property type="match status" value="1"/>
</dbReference>
<dbReference type="SUPFAM" id="SSF48452">
    <property type="entry name" value="TPR-like"/>
    <property type="match status" value="1"/>
</dbReference>
<evidence type="ECO:0000313" key="7">
    <source>
        <dbReference type="EMBL" id="SMB28936.1"/>
    </source>
</evidence>
<evidence type="ECO:0000256" key="3">
    <source>
        <dbReference type="PROSITE-ProRule" id="PRU00339"/>
    </source>
</evidence>
<keyword evidence="8" id="KW-1185">Reference proteome</keyword>
<evidence type="ECO:0000256" key="1">
    <source>
        <dbReference type="ARBA" id="ARBA00022737"/>
    </source>
</evidence>
<dbReference type="PANTHER" id="PTHR44943:SF8">
    <property type="entry name" value="TPR REPEAT-CONTAINING PROTEIN MJ0263"/>
    <property type="match status" value="1"/>
</dbReference>
<accession>A0A7Z7HSD6</accession>
<dbReference type="InterPro" id="IPR051685">
    <property type="entry name" value="Ycf3/AcsC/BcsC/TPR_MFPF"/>
</dbReference>
<feature type="signal peptide" evidence="5">
    <location>
        <begin position="1"/>
        <end position="28"/>
    </location>
</feature>
<dbReference type="Gene3D" id="3.10.450.50">
    <property type="match status" value="1"/>
</dbReference>
<sequence length="347" mass="38012">MRTRLLSLRTPVAILTAALLALAPPAHADALQDIGKLMKQGQYAQALERAERYLSSNPKDPQGRFLKGLILTELNRQPEAIVVFTKLTEDFPESPEPYNNLAVIYAQQKQYDKARQALEMAIRTHPSYATAHENLGDIYAHMASQAYDKALSIDSSNASAQTKLAMIRDMMTGAGYAPTSGDKRPAAKPTVPPVAVAPTPTPAAPPPPVSVAPPAAKPTPPVTTPPERQLAAGEEDDVRRAVENWAAAWAGKDMGNYLSSYAKDFELPRGQSRSSWEAERHARIAKRSGTIQVEVENLSVTMEGPDRATARFRQYYRAASLKNTTSKILTMVKRNGAWQIKQERVGK</sequence>
<dbReference type="SUPFAM" id="SSF54427">
    <property type="entry name" value="NTF2-like"/>
    <property type="match status" value="1"/>
</dbReference>
<dbReference type="Pfam" id="PF14559">
    <property type="entry name" value="TPR_19"/>
    <property type="match status" value="1"/>
</dbReference>
<feature type="domain" description="Cds6 C-terminal" evidence="6">
    <location>
        <begin position="238"/>
        <end position="343"/>
    </location>
</feature>
<evidence type="ECO:0000313" key="8">
    <source>
        <dbReference type="Proteomes" id="UP000242886"/>
    </source>
</evidence>
<evidence type="ECO:0000259" key="6">
    <source>
        <dbReference type="Pfam" id="PF24125"/>
    </source>
</evidence>
<name>A0A7Z7HSD6_9PROT</name>